<dbReference type="GO" id="GO:0015123">
    <property type="term" value="F:acetate transmembrane transporter activity"/>
    <property type="evidence" value="ECO:0007669"/>
    <property type="project" value="TreeGrafter"/>
</dbReference>
<comment type="subcellular location">
    <subcellularLocation>
        <location evidence="1">Membrane</location>
        <topology evidence="1">Multi-pass membrane protein</topology>
    </subcellularLocation>
</comment>
<dbReference type="Proteomes" id="UP000023758">
    <property type="component" value="Unassembled WGS sequence"/>
</dbReference>
<protein>
    <submittedName>
        <fullName evidence="8">Uncharacterized protein</fullName>
    </submittedName>
</protein>
<dbReference type="PANTHER" id="PTHR31123">
    <property type="entry name" value="ACCUMULATION OF DYADS PROTEIN 2-RELATED"/>
    <property type="match status" value="1"/>
</dbReference>
<feature type="transmembrane region" description="Helical" evidence="7">
    <location>
        <begin position="104"/>
        <end position="123"/>
    </location>
</feature>
<feature type="region of interest" description="Disordered" evidence="6">
    <location>
        <begin position="1"/>
        <end position="25"/>
    </location>
</feature>
<accession>A0A022W6H2</accession>
<name>A0A022W6H2_TRIRU</name>
<keyword evidence="3 7" id="KW-0812">Transmembrane</keyword>
<proteinExistence type="inferred from homology"/>
<comment type="similarity">
    <text evidence="2">Belongs to the acetate uptake transporter (AceTr) (TC 2.A.96) family.</text>
</comment>
<sequence>MSSDIEKDTAGRTATHESSLKGMSVEEREVAEAAARYGYGPLANGNTSVAAFGKFQPSPAPAPAAAPSKSFANPGPLGLSAFALTTMVLSLINMQARGVTAPHLVVASAFGYGGLVQLLAGMWEMAVGNTFGATALSSYGGFWISYGIIFTPGGFKIIENVKEANGITGVNNVTGFWLMVYCSFVPHGHVNSVANAIFDLVLVDFHHSLPCLHLQDQHRLRPPFLHSRSRVLVPWSWPPYRIRPRKDLYTSHQGRRLLWYPGCSTRLVLCPLWNGRPKQQLH</sequence>
<dbReference type="GO" id="GO:0005886">
    <property type="term" value="C:plasma membrane"/>
    <property type="evidence" value="ECO:0007669"/>
    <property type="project" value="TreeGrafter"/>
</dbReference>
<reference evidence="8" key="1">
    <citation type="submission" date="2014-02" db="EMBL/GenBank/DDBJ databases">
        <title>The Genome Sequence of Trichophyton rubrum (morphotype fischeri) CBS 288.86.</title>
        <authorList>
            <consortium name="The Broad Institute Genomics Platform"/>
            <person name="Cuomo C.A."/>
            <person name="White T.C."/>
            <person name="Graser Y."/>
            <person name="Martinez-Rossi N."/>
            <person name="Heitman J."/>
            <person name="Young S.K."/>
            <person name="Zeng Q."/>
            <person name="Gargeya S."/>
            <person name="Abouelleil A."/>
            <person name="Alvarado L."/>
            <person name="Chapman S.B."/>
            <person name="Gainer-Dewar J."/>
            <person name="Goldberg J."/>
            <person name="Griggs A."/>
            <person name="Gujja S."/>
            <person name="Hansen M."/>
            <person name="Howarth C."/>
            <person name="Imamovic A."/>
            <person name="Larimer J."/>
            <person name="Martinez D."/>
            <person name="Murphy C."/>
            <person name="Pearson M.D."/>
            <person name="Persinoti G."/>
            <person name="Poon T."/>
            <person name="Priest M."/>
            <person name="Roberts A.D."/>
            <person name="Saif S."/>
            <person name="Shea T.D."/>
            <person name="Sykes S.N."/>
            <person name="Wortman J."/>
            <person name="Nusbaum C."/>
            <person name="Birren B."/>
        </authorList>
    </citation>
    <scope>NUCLEOTIDE SEQUENCE [LARGE SCALE GENOMIC DNA]</scope>
    <source>
        <strain evidence="8">CBS 288.86</strain>
    </source>
</reference>
<dbReference type="InterPro" id="IPR000791">
    <property type="entry name" value="Gpr1/Fun34/SatP-like"/>
</dbReference>
<keyword evidence="5 7" id="KW-0472">Membrane</keyword>
<gene>
    <name evidence="8" type="ORF">H103_03238</name>
</gene>
<evidence type="ECO:0000256" key="4">
    <source>
        <dbReference type="ARBA" id="ARBA00022989"/>
    </source>
</evidence>
<evidence type="ECO:0000256" key="6">
    <source>
        <dbReference type="SAM" id="MobiDB-lite"/>
    </source>
</evidence>
<feature type="transmembrane region" description="Helical" evidence="7">
    <location>
        <begin position="75"/>
        <end position="92"/>
    </location>
</feature>
<keyword evidence="4 7" id="KW-1133">Transmembrane helix</keyword>
<dbReference type="InterPro" id="IPR051633">
    <property type="entry name" value="AceTr"/>
</dbReference>
<dbReference type="PANTHER" id="PTHR31123:SF1">
    <property type="entry name" value="ACCUMULATION OF DYADS PROTEIN 2-RELATED"/>
    <property type="match status" value="1"/>
</dbReference>
<dbReference type="Pfam" id="PF01184">
    <property type="entry name" value="Gpr1_Fun34_YaaH"/>
    <property type="match status" value="1"/>
</dbReference>
<organism evidence="8">
    <name type="scientific">Trichophyton rubrum CBS 288.86</name>
    <dbReference type="NCBI Taxonomy" id="1215330"/>
    <lineage>
        <taxon>Eukaryota</taxon>
        <taxon>Fungi</taxon>
        <taxon>Dikarya</taxon>
        <taxon>Ascomycota</taxon>
        <taxon>Pezizomycotina</taxon>
        <taxon>Eurotiomycetes</taxon>
        <taxon>Eurotiomycetidae</taxon>
        <taxon>Onygenales</taxon>
        <taxon>Arthrodermataceae</taxon>
        <taxon>Trichophyton</taxon>
    </lineage>
</organism>
<dbReference type="EMBL" id="KK207799">
    <property type="protein sequence ID" value="EZF53899.1"/>
    <property type="molecule type" value="Genomic_DNA"/>
</dbReference>
<evidence type="ECO:0000256" key="1">
    <source>
        <dbReference type="ARBA" id="ARBA00004141"/>
    </source>
</evidence>
<dbReference type="NCBIfam" id="NF038013">
    <property type="entry name" value="AceTr_1"/>
    <property type="match status" value="1"/>
</dbReference>
<evidence type="ECO:0000256" key="2">
    <source>
        <dbReference type="ARBA" id="ARBA00005587"/>
    </source>
</evidence>
<evidence type="ECO:0000256" key="5">
    <source>
        <dbReference type="ARBA" id="ARBA00023136"/>
    </source>
</evidence>
<feature type="transmembrane region" description="Helical" evidence="7">
    <location>
        <begin position="135"/>
        <end position="155"/>
    </location>
</feature>
<dbReference type="OrthoDB" id="3648309at2759"/>
<evidence type="ECO:0000313" key="8">
    <source>
        <dbReference type="EMBL" id="EZF53899.1"/>
    </source>
</evidence>
<dbReference type="AlphaFoldDB" id="A0A022W6H2"/>
<dbReference type="HOGENOM" id="CLU_987614_0_0_1"/>
<evidence type="ECO:0000256" key="7">
    <source>
        <dbReference type="SAM" id="Phobius"/>
    </source>
</evidence>
<evidence type="ECO:0000256" key="3">
    <source>
        <dbReference type="ARBA" id="ARBA00022692"/>
    </source>
</evidence>